<dbReference type="PANTHER" id="PTHR12302">
    <property type="entry name" value="EBNA2 BINDING PROTEIN P100"/>
    <property type="match status" value="1"/>
</dbReference>
<evidence type="ECO:0000259" key="5">
    <source>
        <dbReference type="PROSITE" id="PS51841"/>
    </source>
</evidence>
<dbReference type="InterPro" id="IPR001322">
    <property type="entry name" value="Lamin_tail_dom"/>
</dbReference>
<evidence type="ECO:0000256" key="1">
    <source>
        <dbReference type="ARBA" id="ARBA00022722"/>
    </source>
</evidence>
<gene>
    <name evidence="6" type="ORF">MW046_18755</name>
</gene>
<dbReference type="PANTHER" id="PTHR12302:SF3">
    <property type="entry name" value="SERINE_THREONINE-PROTEIN KINASE 31"/>
    <property type="match status" value="1"/>
</dbReference>
<dbReference type="Pfam" id="PF00932">
    <property type="entry name" value="LTD"/>
    <property type="match status" value="1"/>
</dbReference>
<evidence type="ECO:0000256" key="3">
    <source>
        <dbReference type="ARBA" id="ARBA00022801"/>
    </source>
</evidence>
<dbReference type="SMART" id="SM00318">
    <property type="entry name" value="SNc"/>
    <property type="match status" value="1"/>
</dbReference>
<geneLocation type="plasmid" evidence="6 7">
    <name>unnamed4</name>
</geneLocation>
<dbReference type="GO" id="GO:0016787">
    <property type="term" value="F:hydrolase activity"/>
    <property type="evidence" value="ECO:0007669"/>
    <property type="project" value="UniProtKB-KW"/>
</dbReference>
<evidence type="ECO:0000313" key="7">
    <source>
        <dbReference type="Proteomes" id="UP000831768"/>
    </source>
</evidence>
<keyword evidence="2" id="KW-0255">Endonuclease</keyword>
<keyword evidence="6" id="KW-0614">Plasmid</keyword>
<dbReference type="InterPro" id="IPR016071">
    <property type="entry name" value="Staphylococal_nuclease_OB-fold"/>
</dbReference>
<proteinExistence type="predicted"/>
<evidence type="ECO:0000256" key="2">
    <source>
        <dbReference type="ARBA" id="ARBA00022759"/>
    </source>
</evidence>
<dbReference type="Pfam" id="PF00565">
    <property type="entry name" value="SNase"/>
    <property type="match status" value="1"/>
</dbReference>
<evidence type="ECO:0000259" key="4">
    <source>
        <dbReference type="PROSITE" id="PS50830"/>
    </source>
</evidence>
<feature type="domain" description="LTD" evidence="5">
    <location>
        <begin position="163"/>
        <end position="284"/>
    </location>
</feature>
<name>A0A8U0A856_9EURY</name>
<keyword evidence="7" id="KW-1185">Reference proteome</keyword>
<keyword evidence="3" id="KW-0378">Hydrolase</keyword>
<accession>A0A8U0A856</accession>
<protein>
    <submittedName>
        <fullName evidence="6">Lamin tail domain-containing protein</fullName>
    </submittedName>
</protein>
<dbReference type="InterPro" id="IPR035437">
    <property type="entry name" value="SNase_OB-fold_sf"/>
</dbReference>
<dbReference type="PROSITE" id="PS51841">
    <property type="entry name" value="LTD"/>
    <property type="match status" value="1"/>
</dbReference>
<dbReference type="GO" id="GO:0004519">
    <property type="term" value="F:endonuclease activity"/>
    <property type="evidence" value="ECO:0007669"/>
    <property type="project" value="UniProtKB-KW"/>
</dbReference>
<dbReference type="Proteomes" id="UP000831768">
    <property type="component" value="Plasmid unnamed4"/>
</dbReference>
<feature type="domain" description="TNase-like" evidence="4">
    <location>
        <begin position="21"/>
        <end position="169"/>
    </location>
</feature>
<dbReference type="SUPFAM" id="SSF74853">
    <property type="entry name" value="Lamin A/C globular tail domain"/>
    <property type="match status" value="1"/>
</dbReference>
<dbReference type="RefSeq" id="WP_247995967.1">
    <property type="nucleotide sequence ID" value="NZ_CP096023.1"/>
</dbReference>
<reference evidence="6" key="1">
    <citation type="submission" date="2022-04" db="EMBL/GenBank/DDBJ databases">
        <title>Halocatena sp. nov., isolated from a salt lake.</title>
        <authorList>
            <person name="Cui H.-L."/>
        </authorList>
    </citation>
    <scope>NUCLEOTIDE SEQUENCE</scope>
    <source>
        <strain evidence="6">AD-1</strain>
        <plasmid evidence="6">unnamed4</plasmid>
    </source>
</reference>
<dbReference type="PROSITE" id="PS50830">
    <property type="entry name" value="TNASE_3"/>
    <property type="match status" value="1"/>
</dbReference>
<evidence type="ECO:0000313" key="6">
    <source>
        <dbReference type="EMBL" id="UPM45315.1"/>
    </source>
</evidence>
<dbReference type="SUPFAM" id="SSF50199">
    <property type="entry name" value="Staphylococcal nuclease"/>
    <property type="match status" value="1"/>
</dbReference>
<dbReference type="EMBL" id="CP096023">
    <property type="protein sequence ID" value="UPM45315.1"/>
    <property type="molecule type" value="Genomic_DNA"/>
</dbReference>
<dbReference type="AlphaFoldDB" id="A0A8U0A856"/>
<dbReference type="InterPro" id="IPR002071">
    <property type="entry name" value="Thermonucl_AS"/>
</dbReference>
<dbReference type="Gene3D" id="2.40.50.90">
    <property type="match status" value="1"/>
</dbReference>
<keyword evidence="1" id="KW-0540">Nuclease</keyword>
<dbReference type="KEGG" id="haad:MW046_18755"/>
<dbReference type="GO" id="GO:0003676">
    <property type="term" value="F:nucleic acid binding"/>
    <property type="evidence" value="ECO:0007669"/>
    <property type="project" value="InterPro"/>
</dbReference>
<dbReference type="InterPro" id="IPR036415">
    <property type="entry name" value="Lamin_tail_dom_sf"/>
</dbReference>
<dbReference type="GeneID" id="71930132"/>
<organism evidence="6 7">
    <name type="scientific">Halocatena salina</name>
    <dbReference type="NCBI Taxonomy" id="2934340"/>
    <lineage>
        <taxon>Archaea</taxon>
        <taxon>Methanobacteriati</taxon>
        <taxon>Methanobacteriota</taxon>
        <taxon>Stenosarchaea group</taxon>
        <taxon>Halobacteria</taxon>
        <taxon>Halobacteriales</taxon>
        <taxon>Natronomonadaceae</taxon>
        <taxon>Halocatena</taxon>
    </lineage>
</organism>
<sequence>MAVLSVAIPAGVVGSPSTTSDTLSGTVTEVVDGDTVDIEYANGTTDTVRLLGIDTPEIYGENDPTEFEGVPDTSAGEQCLADAGDAASAYTKDVLQPGEQVTLELDAASDGRGDYGRLLAYIHDDGQNLNYDLIQTGHARVYDSEFSQSDRFYAAESDAQAAERGLWQCRNAGSESSLSITEIHADAAGNDNDNLNDEYVVFENTGTDTLDLSGWSVSDDAGHTYMFPSGASLAAGGTVTLHTGSGSDTASDRYWGSSSAIWNNGGDTVTVTDSAGTVMTSQSY</sequence>
<dbReference type="PROSITE" id="PS01123">
    <property type="entry name" value="TNASE_1"/>
    <property type="match status" value="1"/>
</dbReference>
<dbReference type="Gene3D" id="2.60.40.1260">
    <property type="entry name" value="Lamin Tail domain"/>
    <property type="match status" value="1"/>
</dbReference>